<dbReference type="RefSeq" id="WP_111594315.1">
    <property type="nucleotide sequence ID" value="NZ_QLMA01000008.1"/>
</dbReference>
<dbReference type="AlphaFoldDB" id="A0A327VRB8"/>
<sequence length="442" mass="48206">MKRDQSDMLLKYTVVTDPSPVNISSDNGSVTADIKIQVAANSDVMCKYILVGIPMGDDPTDLYAASPVPTASSDNSDWVISTDNVPGMSNDDGENTKNFLFKNIGDVTVDNAVTFTTSGTVNKQSGTVPITISERSTSVDDGTYATRSMTQNITKMGEEAFYLNAAVITYLDTPGVPVPLLDRNRGFQLQWQSNGEDFKIYPGVGGTQYKDLGTQTFYEETSGLTSDKTYIIEAQKGTEYLYLEYVATINSPDETFTNLVATNSTGLSNGHTTILNRMYVLAQSQMLQTQYYKANSDGFVIVRIYPIYESDKQLYDMITIAGLAVGGSTFVISGRSDSLGQTYNSMTIPVRNGDVFSFSSSSEADSVGVSTTVYWMGLGSGGPTSVSPNEMDIQQAQKLEAEIKATHSMRKQKAAHFISALEEAFDKKLNNETRESLIQKLL</sequence>
<comment type="caution">
    <text evidence="1">The sequence shown here is derived from an EMBL/GenBank/DDBJ whole genome shotgun (WGS) entry which is preliminary data.</text>
</comment>
<reference evidence="1 2" key="1">
    <citation type="submission" date="2018-06" db="EMBL/GenBank/DDBJ databases">
        <title>Genomic Encyclopedia of Archaeal and Bacterial Type Strains, Phase II (KMG-II): from individual species to whole genera.</title>
        <authorList>
            <person name="Goeker M."/>
        </authorList>
    </citation>
    <scope>NUCLEOTIDE SEQUENCE [LARGE SCALE GENOMIC DNA]</scope>
    <source>
        <strain evidence="1 2">DSM 29821</strain>
    </source>
</reference>
<dbReference type="EMBL" id="QLMA01000008">
    <property type="protein sequence ID" value="RAJ76590.1"/>
    <property type="molecule type" value="Genomic_DNA"/>
</dbReference>
<dbReference type="Proteomes" id="UP000249819">
    <property type="component" value="Unassembled WGS sequence"/>
</dbReference>
<gene>
    <name evidence="1" type="ORF">CLV59_108109</name>
</gene>
<evidence type="ECO:0000313" key="1">
    <source>
        <dbReference type="EMBL" id="RAJ76590.1"/>
    </source>
</evidence>
<protein>
    <submittedName>
        <fullName evidence="1">Uncharacterized protein</fullName>
    </submittedName>
</protein>
<accession>A0A327VRB8</accession>
<dbReference type="OrthoDB" id="2503268at2"/>
<keyword evidence="2" id="KW-1185">Reference proteome</keyword>
<evidence type="ECO:0000313" key="2">
    <source>
        <dbReference type="Proteomes" id="UP000249819"/>
    </source>
</evidence>
<name>A0A327VRB8_9BACT</name>
<proteinExistence type="predicted"/>
<organism evidence="1 2">
    <name type="scientific">Chitinophaga dinghuensis</name>
    <dbReference type="NCBI Taxonomy" id="1539050"/>
    <lineage>
        <taxon>Bacteria</taxon>
        <taxon>Pseudomonadati</taxon>
        <taxon>Bacteroidota</taxon>
        <taxon>Chitinophagia</taxon>
        <taxon>Chitinophagales</taxon>
        <taxon>Chitinophagaceae</taxon>
        <taxon>Chitinophaga</taxon>
    </lineage>
</organism>